<feature type="region of interest" description="Disordered" evidence="7">
    <location>
        <begin position="1"/>
        <end position="24"/>
    </location>
</feature>
<dbReference type="STRING" id="1759059.ATE48_01270"/>
<proteinExistence type="inferred from homology"/>
<comment type="catalytic activity">
    <reaction evidence="5">
        <text>GTP + ATP = guanosine 3'-diphosphate 5'-triphosphate + AMP</text>
        <dbReference type="Rhea" id="RHEA:22088"/>
        <dbReference type="ChEBI" id="CHEBI:30616"/>
        <dbReference type="ChEBI" id="CHEBI:37565"/>
        <dbReference type="ChEBI" id="CHEBI:142410"/>
        <dbReference type="ChEBI" id="CHEBI:456215"/>
        <dbReference type="EC" id="2.7.6.5"/>
    </reaction>
</comment>
<dbReference type="Pfam" id="PF19296">
    <property type="entry name" value="RelA_AH_RIS"/>
    <property type="match status" value="1"/>
</dbReference>
<evidence type="ECO:0000259" key="8">
    <source>
        <dbReference type="PROSITE" id="PS51671"/>
    </source>
</evidence>
<dbReference type="FunFam" id="3.30.460.10:FF:000001">
    <property type="entry name" value="GTP pyrophosphokinase RelA"/>
    <property type="match status" value="1"/>
</dbReference>
<evidence type="ECO:0000256" key="5">
    <source>
        <dbReference type="ARBA" id="ARBA00048244"/>
    </source>
</evidence>
<dbReference type="InterPro" id="IPR006674">
    <property type="entry name" value="HD_domain"/>
</dbReference>
<dbReference type="CDD" id="cd00077">
    <property type="entry name" value="HDc"/>
    <property type="match status" value="1"/>
</dbReference>
<dbReference type="InterPro" id="IPR003607">
    <property type="entry name" value="HD/PDEase_dom"/>
</dbReference>
<dbReference type="PROSITE" id="PS51831">
    <property type="entry name" value="HD"/>
    <property type="match status" value="1"/>
</dbReference>
<dbReference type="KEGG" id="cbot:ATE48_01270"/>
<feature type="domain" description="TGS" evidence="10">
    <location>
        <begin position="415"/>
        <end position="480"/>
    </location>
</feature>
<dbReference type="RefSeq" id="WP_066767071.1">
    <property type="nucleotide sequence ID" value="NZ_CP013244.1"/>
</dbReference>
<dbReference type="InterPro" id="IPR045600">
    <property type="entry name" value="RelA/SpoT_AH_RIS"/>
</dbReference>
<protein>
    <recommendedName>
        <fullName evidence="2">GTP pyrophosphokinase rsh</fullName>
        <ecNumber evidence="1">2.7.6.5</ecNumber>
    </recommendedName>
    <alternativeName>
        <fullName evidence="4">(p)ppGpp synthase</fullName>
    </alternativeName>
    <alternativeName>
        <fullName evidence="3">ATP:GTP 3'-pyrophosphotransferase</fullName>
    </alternativeName>
</protein>
<dbReference type="SMART" id="SM00471">
    <property type="entry name" value="HDc"/>
    <property type="match status" value="1"/>
</dbReference>
<dbReference type="FunCoup" id="A0A1B1ADL7">
    <property type="interactions" value="513"/>
</dbReference>
<sequence>MSGGDGVAATTPASQPAAGAGAPPRKNYLRQFELVERMRGYDPSVDENLINRAYVYATAKHGSQKRHSGDPYFAHPIQVAGILTEYKLDAATIVAGLLHDTIEDTDATRDEIQKLFGEQIADLVEGVTKLSKLEIQSEENKQAQNLQKFILAMSRDVRVLIVKLADRLHNMRTLSHIPKPEKRRRIALETLEIYGPLARRIGMEKMARELEGLAFHEAFTDMEATINARLAQLRVEKGANVAIIVQTVMEVFEFAGINARVYGREKQAYSIWRKLRRKSIEFSDLADVYAFRVIVNNPDDCYRALGLVHQTWRCVPDQLEDFISNPKPNGYRSIHTTVIGPGNVRVEIQIRTEDMDQIAENGVAAHWRYKNESYGFDEETAANAGLDAREATRSLLEIAEHGGEAGEFLEHAKLEMYSDHVFAFTPKGALIPLPQGATPLDFAYAVHSGVGDRCTGARINGAEKPLRTVLRNGDVVEILTGDRVAPVPGYEALTKTGRAKAAQRRLDKHAKRDEFERLGRELIAHALHRYGHELAETALQKAAETLGKPDEEELFVAVGEGSIKASAVAVAAFPGLKDRVRKDEGRRPMELEKAKLYVRGGDLTPGVALHFAECCTPIPGDRIIGVHTPGKGIVIHTIDCETLASLEDSGGEWIDLAWTPTALNKTLAVGRIVATVENKRGVLAELCGIIAENEGDILNLRLAKRTVDFFDMIFDIEVADARHLVNILAAMRASKSVKEADRVKG</sequence>
<evidence type="ECO:0000256" key="6">
    <source>
        <dbReference type="RuleBase" id="RU003847"/>
    </source>
</evidence>
<evidence type="ECO:0000256" key="1">
    <source>
        <dbReference type="ARBA" id="ARBA00013251"/>
    </source>
</evidence>
<evidence type="ECO:0000259" key="9">
    <source>
        <dbReference type="PROSITE" id="PS51831"/>
    </source>
</evidence>
<dbReference type="FunFam" id="1.10.3210.10:FF:000001">
    <property type="entry name" value="GTP pyrophosphokinase RelA"/>
    <property type="match status" value="1"/>
</dbReference>
<dbReference type="InterPro" id="IPR004095">
    <property type="entry name" value="TGS"/>
</dbReference>
<dbReference type="FunFam" id="3.10.20.30:FF:000002">
    <property type="entry name" value="GTP pyrophosphokinase (RelA/SpoT)"/>
    <property type="match status" value="1"/>
</dbReference>
<evidence type="ECO:0000313" key="12">
    <source>
        <dbReference type="Proteomes" id="UP000092498"/>
    </source>
</evidence>
<dbReference type="PANTHER" id="PTHR21262:SF36">
    <property type="entry name" value="BIFUNCTIONAL (P)PPGPP SYNTHASE_HYDROLASE SPOT"/>
    <property type="match status" value="1"/>
</dbReference>
<dbReference type="SUPFAM" id="SSF55021">
    <property type="entry name" value="ACT-like"/>
    <property type="match status" value="1"/>
</dbReference>
<evidence type="ECO:0000256" key="4">
    <source>
        <dbReference type="ARBA" id="ARBA00032407"/>
    </source>
</evidence>
<dbReference type="EMBL" id="CP013244">
    <property type="protein sequence ID" value="ANP44646.1"/>
    <property type="molecule type" value="Genomic_DNA"/>
</dbReference>
<comment type="function">
    <text evidence="6">In eubacteria ppGpp (guanosine 3'-diphosphate 5'-diphosphate) is a mediator of the stringent response that coordinates a variety of cellular activities in response to changes in nutritional abundance.</text>
</comment>
<dbReference type="Gene3D" id="3.10.20.30">
    <property type="match status" value="1"/>
</dbReference>
<evidence type="ECO:0000313" key="11">
    <source>
        <dbReference type="EMBL" id="ANP44646.1"/>
    </source>
</evidence>
<dbReference type="Gene3D" id="3.30.70.260">
    <property type="match status" value="1"/>
</dbReference>
<dbReference type="CDD" id="cd05399">
    <property type="entry name" value="NT_Rel-Spo_like"/>
    <property type="match status" value="1"/>
</dbReference>
<dbReference type="NCBIfam" id="TIGR00691">
    <property type="entry name" value="spoT_relA"/>
    <property type="match status" value="1"/>
</dbReference>
<evidence type="ECO:0000256" key="3">
    <source>
        <dbReference type="ARBA" id="ARBA00029754"/>
    </source>
</evidence>
<reference evidence="11 12" key="1">
    <citation type="submission" date="2015-11" db="EMBL/GenBank/DDBJ databases">
        <title>Whole-Genome Sequence of Candidatus Oderbacter manganicum from the National Park Lower Oder Valley, Germany.</title>
        <authorList>
            <person name="Braun B."/>
            <person name="Liere K."/>
            <person name="Szewzyk U."/>
        </authorList>
    </citation>
    <scope>NUCLEOTIDE SEQUENCE [LARGE SCALE GENOMIC DNA]</scope>
    <source>
        <strain evidence="11 12">OTSz_A_272</strain>
    </source>
</reference>
<organism evidence="11 12">
    <name type="scientific">Candidatus Viadribacter manganicus</name>
    <dbReference type="NCBI Taxonomy" id="1759059"/>
    <lineage>
        <taxon>Bacteria</taxon>
        <taxon>Pseudomonadati</taxon>
        <taxon>Pseudomonadota</taxon>
        <taxon>Alphaproteobacteria</taxon>
        <taxon>Hyphomonadales</taxon>
        <taxon>Hyphomonadaceae</taxon>
        <taxon>Candidatus Viadribacter</taxon>
    </lineage>
</organism>
<dbReference type="InterPro" id="IPR043519">
    <property type="entry name" value="NT_sf"/>
</dbReference>
<dbReference type="OrthoDB" id="9805041at2"/>
<comment type="similarity">
    <text evidence="6">Belongs to the relA/spoT family.</text>
</comment>
<dbReference type="InterPro" id="IPR004811">
    <property type="entry name" value="RelA/Spo_fam"/>
</dbReference>
<dbReference type="InParanoid" id="A0A1B1ADL7"/>
<evidence type="ECO:0000259" key="10">
    <source>
        <dbReference type="PROSITE" id="PS51880"/>
    </source>
</evidence>
<dbReference type="GO" id="GO:0015969">
    <property type="term" value="P:guanosine tetraphosphate metabolic process"/>
    <property type="evidence" value="ECO:0007669"/>
    <property type="project" value="InterPro"/>
</dbReference>
<feature type="domain" description="ACT" evidence="8">
    <location>
        <begin position="671"/>
        <end position="745"/>
    </location>
</feature>
<dbReference type="AlphaFoldDB" id="A0A1B1ADL7"/>
<dbReference type="InterPro" id="IPR002912">
    <property type="entry name" value="ACT_dom"/>
</dbReference>
<dbReference type="Gene3D" id="3.30.460.10">
    <property type="entry name" value="Beta Polymerase, domain 2"/>
    <property type="match status" value="1"/>
</dbReference>
<dbReference type="CDD" id="cd01668">
    <property type="entry name" value="TGS_RSH"/>
    <property type="match status" value="1"/>
</dbReference>
<dbReference type="InterPro" id="IPR045865">
    <property type="entry name" value="ACT-like_dom_sf"/>
</dbReference>
<dbReference type="PANTHER" id="PTHR21262">
    <property type="entry name" value="GUANOSINE-3',5'-BIS DIPHOSPHATE 3'-PYROPHOSPHOHYDROLASE"/>
    <property type="match status" value="1"/>
</dbReference>
<dbReference type="Pfam" id="PF04607">
    <property type="entry name" value="RelA_SpoT"/>
    <property type="match status" value="1"/>
</dbReference>
<dbReference type="GO" id="GO:0042594">
    <property type="term" value="P:response to starvation"/>
    <property type="evidence" value="ECO:0007669"/>
    <property type="project" value="TreeGrafter"/>
</dbReference>
<dbReference type="GO" id="GO:0015949">
    <property type="term" value="P:nucleobase-containing small molecule interconversion"/>
    <property type="evidence" value="ECO:0007669"/>
    <property type="project" value="UniProtKB-ARBA"/>
</dbReference>
<dbReference type="Proteomes" id="UP000092498">
    <property type="component" value="Chromosome"/>
</dbReference>
<dbReference type="InterPro" id="IPR033655">
    <property type="entry name" value="TGS_RelA/SpoT"/>
</dbReference>
<dbReference type="SUPFAM" id="SSF81301">
    <property type="entry name" value="Nucleotidyltransferase"/>
    <property type="match status" value="1"/>
</dbReference>
<dbReference type="GO" id="GO:0008728">
    <property type="term" value="F:GTP diphosphokinase activity"/>
    <property type="evidence" value="ECO:0007669"/>
    <property type="project" value="UniProtKB-EC"/>
</dbReference>
<dbReference type="SUPFAM" id="SSF109604">
    <property type="entry name" value="HD-domain/PDEase-like"/>
    <property type="match status" value="1"/>
</dbReference>
<dbReference type="SMART" id="SM00954">
    <property type="entry name" value="RelA_SpoT"/>
    <property type="match status" value="1"/>
</dbReference>
<dbReference type="GO" id="GO:0016301">
    <property type="term" value="F:kinase activity"/>
    <property type="evidence" value="ECO:0007669"/>
    <property type="project" value="UniProtKB-KW"/>
</dbReference>
<dbReference type="InterPro" id="IPR012676">
    <property type="entry name" value="TGS-like"/>
</dbReference>
<dbReference type="PROSITE" id="PS51671">
    <property type="entry name" value="ACT"/>
    <property type="match status" value="1"/>
</dbReference>
<keyword evidence="11" id="KW-0808">Transferase</keyword>
<feature type="compositionally biased region" description="Low complexity" evidence="7">
    <location>
        <begin position="8"/>
        <end position="24"/>
    </location>
</feature>
<accession>A0A1B1ADL7</accession>
<dbReference type="SUPFAM" id="SSF81271">
    <property type="entry name" value="TGS-like"/>
    <property type="match status" value="1"/>
</dbReference>
<dbReference type="Pfam" id="PF02824">
    <property type="entry name" value="TGS"/>
    <property type="match status" value="1"/>
</dbReference>
<dbReference type="GO" id="GO:0005886">
    <property type="term" value="C:plasma membrane"/>
    <property type="evidence" value="ECO:0007669"/>
    <property type="project" value="TreeGrafter"/>
</dbReference>
<evidence type="ECO:0000256" key="2">
    <source>
        <dbReference type="ARBA" id="ARBA00014315"/>
    </source>
</evidence>
<keyword evidence="11" id="KW-0418">Kinase</keyword>
<dbReference type="CDD" id="cd04876">
    <property type="entry name" value="ACT_RelA-SpoT"/>
    <property type="match status" value="1"/>
</dbReference>
<dbReference type="Gene3D" id="1.10.3210.10">
    <property type="entry name" value="Hypothetical protein af1432"/>
    <property type="match status" value="1"/>
</dbReference>
<feature type="domain" description="HD" evidence="9">
    <location>
        <begin position="72"/>
        <end position="171"/>
    </location>
</feature>
<dbReference type="GO" id="GO:0008893">
    <property type="term" value="F:guanosine-3',5'-bis(diphosphate) 3'-diphosphatase activity"/>
    <property type="evidence" value="ECO:0007669"/>
    <property type="project" value="TreeGrafter"/>
</dbReference>
<dbReference type="Pfam" id="PF13328">
    <property type="entry name" value="HD_4"/>
    <property type="match status" value="1"/>
</dbReference>
<dbReference type="InterPro" id="IPR007685">
    <property type="entry name" value="RelA_SpoT"/>
</dbReference>
<dbReference type="PROSITE" id="PS51880">
    <property type="entry name" value="TGS"/>
    <property type="match status" value="1"/>
</dbReference>
<evidence type="ECO:0000256" key="7">
    <source>
        <dbReference type="SAM" id="MobiDB-lite"/>
    </source>
</evidence>
<keyword evidence="12" id="KW-1185">Reference proteome</keyword>
<dbReference type="EC" id="2.7.6.5" evidence="1"/>
<dbReference type="Pfam" id="PF13291">
    <property type="entry name" value="ACT_4"/>
    <property type="match status" value="1"/>
</dbReference>
<dbReference type="InterPro" id="IPR012675">
    <property type="entry name" value="Beta-grasp_dom_sf"/>
</dbReference>
<gene>
    <name evidence="11" type="ORF">ATE48_01270</name>
</gene>
<name>A0A1B1ADL7_9PROT</name>